<dbReference type="PROSITE" id="PS51419">
    <property type="entry name" value="RAB"/>
    <property type="match status" value="1"/>
</dbReference>
<dbReference type="SUPFAM" id="SSF52540">
    <property type="entry name" value="P-loop containing nucleoside triphosphate hydrolases"/>
    <property type="match status" value="1"/>
</dbReference>
<organism evidence="4">
    <name type="scientific">Hottentotta judaicus</name>
    <name type="common">Black scorpion</name>
    <name type="synonym">Buthotus judaicus</name>
    <dbReference type="NCBI Taxonomy" id="6863"/>
    <lineage>
        <taxon>Eukaryota</taxon>
        <taxon>Metazoa</taxon>
        <taxon>Ecdysozoa</taxon>
        <taxon>Arthropoda</taxon>
        <taxon>Chelicerata</taxon>
        <taxon>Arachnida</taxon>
        <taxon>Scorpiones</taxon>
        <taxon>Buthida</taxon>
        <taxon>Buthoidea</taxon>
        <taxon>Buthidae</taxon>
        <taxon>Hottentotta</taxon>
    </lineage>
</organism>
<name>F1CJ91_HOTJU</name>
<accession>F1CJ91</accession>
<feature type="compositionally biased region" description="Basic and acidic residues" evidence="3">
    <location>
        <begin position="33"/>
        <end position="51"/>
    </location>
</feature>
<dbReference type="AlphaFoldDB" id="F1CJ91"/>
<dbReference type="PRINTS" id="PR00449">
    <property type="entry name" value="RASTRNSFRMNG"/>
</dbReference>
<dbReference type="Gene3D" id="3.40.50.300">
    <property type="entry name" value="P-loop containing nucleotide triphosphate hydrolases"/>
    <property type="match status" value="1"/>
</dbReference>
<dbReference type="PANTHER" id="PTHR47977">
    <property type="entry name" value="RAS-RELATED PROTEIN RAB"/>
    <property type="match status" value="1"/>
</dbReference>
<dbReference type="SMART" id="SM00175">
    <property type="entry name" value="RAB"/>
    <property type="match status" value="1"/>
</dbReference>
<feature type="compositionally biased region" description="Polar residues" evidence="3">
    <location>
        <begin position="74"/>
        <end position="91"/>
    </location>
</feature>
<dbReference type="InterPro" id="IPR005225">
    <property type="entry name" value="Small_GTP-bd"/>
</dbReference>
<feature type="compositionally biased region" description="Basic and acidic residues" evidence="3">
    <location>
        <begin position="92"/>
        <end position="112"/>
    </location>
</feature>
<evidence type="ECO:0000256" key="3">
    <source>
        <dbReference type="SAM" id="MobiDB-lite"/>
    </source>
</evidence>
<protein>
    <submittedName>
        <fullName evidence="4">Putative RAB GTPase</fullName>
    </submittedName>
</protein>
<evidence type="ECO:0000313" key="4">
    <source>
        <dbReference type="EMBL" id="ADY39622.1"/>
    </source>
</evidence>
<dbReference type="InterPro" id="IPR001806">
    <property type="entry name" value="Small_GTPase"/>
</dbReference>
<dbReference type="PROSITE" id="PS51421">
    <property type="entry name" value="RAS"/>
    <property type="match status" value="1"/>
</dbReference>
<feature type="region of interest" description="Disordered" evidence="3">
    <location>
        <begin position="19"/>
        <end position="127"/>
    </location>
</feature>
<keyword evidence="2" id="KW-0342">GTP-binding</keyword>
<dbReference type="EMBL" id="HQ288200">
    <property type="protein sequence ID" value="ADY39622.1"/>
    <property type="molecule type" value="mRNA"/>
</dbReference>
<dbReference type="CDD" id="cd00154">
    <property type="entry name" value="Rab"/>
    <property type="match status" value="1"/>
</dbReference>
<dbReference type="FunFam" id="3.40.50.300:FF:001447">
    <property type="entry name" value="Ras-related protein Rab-1B"/>
    <property type="match status" value="1"/>
</dbReference>
<evidence type="ECO:0000256" key="2">
    <source>
        <dbReference type="ARBA" id="ARBA00023134"/>
    </source>
</evidence>
<sequence>TLPISEKTFHCNVRKVRSLADSESTHSIPMSESKSEENFPRRRIADIKRQLGLDPNKAGRPRSLTPSPVPLPRSTLQTANKKLRCSSTSIHNLKETSEEESLNSKKAIEKNSDPVVSDDEISKSYEATGPPERTYKVVFIGDAAVGKSSFILRLSKGVFVKHLNSTLGVDFQVKTLRIDNKNIALQLWDTAGQERFRSITQSYFRKTDGVMLLYDCTNESSFLNV</sequence>
<dbReference type="SMART" id="SM00173">
    <property type="entry name" value="RAS"/>
    <property type="match status" value="1"/>
</dbReference>
<feature type="non-terminal residue" evidence="4">
    <location>
        <position position="1"/>
    </location>
</feature>
<dbReference type="GO" id="GO:0005525">
    <property type="term" value="F:GTP binding"/>
    <property type="evidence" value="ECO:0007669"/>
    <property type="project" value="UniProtKB-KW"/>
</dbReference>
<dbReference type="Pfam" id="PF00071">
    <property type="entry name" value="Ras"/>
    <property type="match status" value="1"/>
</dbReference>
<dbReference type="InterPro" id="IPR050227">
    <property type="entry name" value="Rab"/>
</dbReference>
<keyword evidence="1" id="KW-0547">Nucleotide-binding</keyword>
<proteinExistence type="evidence at transcript level"/>
<reference evidence="4" key="1">
    <citation type="journal article" date="2011" name="Toxicon">
        <title>The tale of a resting gland: transcriptome of a replete venom gland from the scorpion Hottentotta judaicus.</title>
        <authorList>
            <person name="Morgenstern D."/>
            <person name="Rohde B.H."/>
            <person name="King G.F."/>
            <person name="Tal T."/>
            <person name="Sher D."/>
            <person name="Zlotkin E."/>
        </authorList>
    </citation>
    <scope>NUCLEOTIDE SEQUENCE</scope>
    <source>
        <tissue evidence="4">Telson</tissue>
    </source>
</reference>
<dbReference type="GO" id="GO:0003924">
    <property type="term" value="F:GTPase activity"/>
    <property type="evidence" value="ECO:0007669"/>
    <property type="project" value="InterPro"/>
</dbReference>
<dbReference type="InterPro" id="IPR027417">
    <property type="entry name" value="P-loop_NTPase"/>
</dbReference>
<dbReference type="NCBIfam" id="TIGR00231">
    <property type="entry name" value="small_GTP"/>
    <property type="match status" value="1"/>
</dbReference>
<feature type="non-terminal residue" evidence="4">
    <location>
        <position position="225"/>
    </location>
</feature>
<evidence type="ECO:0000256" key="1">
    <source>
        <dbReference type="ARBA" id="ARBA00022741"/>
    </source>
</evidence>